<reference evidence="4 5" key="1">
    <citation type="submission" date="2015-09" db="EMBL/GenBank/DDBJ databases">
        <authorList>
            <consortium name="Swine Surveillance"/>
        </authorList>
    </citation>
    <scope>NUCLEOTIDE SEQUENCE [LARGE SCALE GENOMIC DNA]</scope>
    <source>
        <strain evidence="4 5">CECT 8399</strain>
    </source>
</reference>
<dbReference type="STRING" id="1396826.PHA8399_00593"/>
<dbReference type="InterPro" id="IPR036291">
    <property type="entry name" value="NAD(P)-bd_dom_sf"/>
</dbReference>
<dbReference type="InterPro" id="IPR003777">
    <property type="entry name" value="XdhC_CoxI"/>
</dbReference>
<dbReference type="NCBIfam" id="TIGR02964">
    <property type="entry name" value="xanthine_xdhC"/>
    <property type="match status" value="1"/>
</dbReference>
<dbReference type="Gene3D" id="3.40.50.720">
    <property type="entry name" value="NAD(P)-binding Rossmann-like Domain"/>
    <property type="match status" value="1"/>
</dbReference>
<feature type="domain" description="XdhC Rossmann" evidence="3">
    <location>
        <begin position="157"/>
        <end position="297"/>
    </location>
</feature>
<gene>
    <name evidence="4" type="ORF">PHA8399_00593</name>
</gene>
<evidence type="ECO:0000256" key="1">
    <source>
        <dbReference type="SAM" id="MobiDB-lite"/>
    </source>
</evidence>
<dbReference type="EMBL" id="CYSR01000007">
    <property type="protein sequence ID" value="CUH98479.1"/>
    <property type="molecule type" value="Genomic_DNA"/>
</dbReference>
<evidence type="ECO:0000259" key="2">
    <source>
        <dbReference type="Pfam" id="PF02625"/>
    </source>
</evidence>
<evidence type="ECO:0000313" key="5">
    <source>
        <dbReference type="Proteomes" id="UP000051326"/>
    </source>
</evidence>
<evidence type="ECO:0000259" key="3">
    <source>
        <dbReference type="Pfam" id="PF13478"/>
    </source>
</evidence>
<dbReference type="SUPFAM" id="SSF51735">
    <property type="entry name" value="NAD(P)-binding Rossmann-fold domains"/>
    <property type="match status" value="1"/>
</dbReference>
<dbReference type="Pfam" id="PF02625">
    <property type="entry name" value="XdhC_CoxI"/>
    <property type="match status" value="1"/>
</dbReference>
<dbReference type="PANTHER" id="PTHR30388:SF6">
    <property type="entry name" value="XANTHINE DEHYDROGENASE SUBUNIT A-RELATED"/>
    <property type="match status" value="1"/>
</dbReference>
<evidence type="ECO:0000313" key="4">
    <source>
        <dbReference type="EMBL" id="CUH98479.1"/>
    </source>
</evidence>
<dbReference type="PANTHER" id="PTHR30388">
    <property type="entry name" value="ALDEHYDE OXIDOREDUCTASE MOLYBDENUM COFACTOR ASSEMBLY PROTEIN"/>
    <property type="match status" value="1"/>
</dbReference>
<dbReference type="InterPro" id="IPR027051">
    <property type="entry name" value="XdhC_Rossmann_dom"/>
</dbReference>
<accession>A0A0P1HV45</accession>
<dbReference type="Pfam" id="PF13478">
    <property type="entry name" value="XdhC_C"/>
    <property type="match status" value="1"/>
</dbReference>
<sequence length="335" mass="35816">MARRLSLQDFLSRHEHVVQVALTRVRGSSPREAGTCMFVAAEGLWGTIGGGQLEYIAIDHARRMLKQDRALRSVESLNRPADRPGSARPSPREGANAPTQGQALPSALCETLDVPLGPEIGQCCGGRVEMTLKWMFQAGRDDAIAREQAGEQALPHVYVMGAGHVGRALADLFQHMPVRCILIDQRAEELALCNADVEIRQSAIPEIDIAAAPAGSAFIILTHDHALDFLLASAALQRGDAGYVGLIGSATKREKFRRWCRDHCDGLGTDRLICPIGAGGSRDKRPSVIAAFVAAEVIADLTSETAASAPARSKELPQTGKQPDAEGDTAGAFSR</sequence>
<dbReference type="RefSeq" id="WP_058284713.1">
    <property type="nucleotide sequence ID" value="NZ_CYSR01000007.1"/>
</dbReference>
<dbReference type="Proteomes" id="UP000051326">
    <property type="component" value="Unassembled WGS sequence"/>
</dbReference>
<organism evidence="4 5">
    <name type="scientific">Leisingera aquaemixtae</name>
    <dbReference type="NCBI Taxonomy" id="1396826"/>
    <lineage>
        <taxon>Bacteria</taxon>
        <taxon>Pseudomonadati</taxon>
        <taxon>Pseudomonadota</taxon>
        <taxon>Alphaproteobacteria</taxon>
        <taxon>Rhodobacterales</taxon>
        <taxon>Roseobacteraceae</taxon>
        <taxon>Leisingera</taxon>
    </lineage>
</organism>
<dbReference type="InterPro" id="IPR052698">
    <property type="entry name" value="MoCofactor_Util/Proc"/>
</dbReference>
<dbReference type="AlphaFoldDB" id="A0A0P1HV45"/>
<dbReference type="InterPro" id="IPR014308">
    <property type="entry name" value="Xanthine_DH_XdhC"/>
</dbReference>
<feature type="region of interest" description="Disordered" evidence="1">
    <location>
        <begin position="73"/>
        <end position="102"/>
    </location>
</feature>
<protein>
    <submittedName>
        <fullName evidence="4">Xanthine dehydrogenase accessory protein XdhC</fullName>
    </submittedName>
</protein>
<name>A0A0P1HV45_9RHOB</name>
<feature type="region of interest" description="Disordered" evidence="1">
    <location>
        <begin position="307"/>
        <end position="335"/>
    </location>
</feature>
<feature type="domain" description="XdhC- CoxI" evidence="2">
    <location>
        <begin position="12"/>
        <end position="70"/>
    </location>
</feature>
<proteinExistence type="predicted"/>